<reference evidence="2" key="1">
    <citation type="submission" date="2017-05" db="EMBL/GenBank/DDBJ databases">
        <authorList>
            <person name="Rodrigo-Torres L."/>
            <person name="Arahal R. D."/>
            <person name="Lucena T."/>
        </authorList>
    </citation>
    <scope>NUCLEOTIDE SEQUENCE [LARGE SCALE GENOMIC DNA]</scope>
    <source>
        <strain evidence="2">CECT 8868</strain>
    </source>
</reference>
<dbReference type="AlphaFoldDB" id="A0A238JK20"/>
<dbReference type="Pfam" id="PF10636">
    <property type="entry name" value="hemP"/>
    <property type="match status" value="1"/>
</dbReference>
<protein>
    <submittedName>
        <fullName evidence="1">Hemin uptake protein hemP</fullName>
    </submittedName>
</protein>
<gene>
    <name evidence="1" type="ORF">OCA8868_00055</name>
</gene>
<proteinExistence type="predicted"/>
<dbReference type="Proteomes" id="UP000203464">
    <property type="component" value="Unassembled WGS sequence"/>
</dbReference>
<dbReference type="EMBL" id="FXYD01000001">
    <property type="protein sequence ID" value="SMX30835.1"/>
    <property type="molecule type" value="Genomic_DNA"/>
</dbReference>
<dbReference type="RefSeq" id="WP_093994570.1">
    <property type="nucleotide sequence ID" value="NZ_FXYD01000001.1"/>
</dbReference>
<evidence type="ECO:0000313" key="1">
    <source>
        <dbReference type="EMBL" id="SMX30835.1"/>
    </source>
</evidence>
<dbReference type="OrthoDB" id="7691333at2"/>
<dbReference type="Gene3D" id="2.10.70.10">
    <property type="entry name" value="Complement Module, domain 1"/>
    <property type="match status" value="1"/>
</dbReference>
<accession>A0A238JK20</accession>
<sequence>MTDLAIPIAANETHRPKTYDAQDLMPDGRPACIVLGDQTYFLRITRAGKLILTK</sequence>
<dbReference type="InterPro" id="IPR019600">
    <property type="entry name" value="Hemin_uptake_protein_HemP"/>
</dbReference>
<keyword evidence="2" id="KW-1185">Reference proteome</keyword>
<name>A0A238JK20_9RHOB</name>
<organism evidence="1 2">
    <name type="scientific">Octadecabacter ascidiaceicola</name>
    <dbReference type="NCBI Taxonomy" id="1655543"/>
    <lineage>
        <taxon>Bacteria</taxon>
        <taxon>Pseudomonadati</taxon>
        <taxon>Pseudomonadota</taxon>
        <taxon>Alphaproteobacteria</taxon>
        <taxon>Rhodobacterales</taxon>
        <taxon>Roseobacteraceae</taxon>
        <taxon>Octadecabacter</taxon>
    </lineage>
</organism>
<evidence type="ECO:0000313" key="2">
    <source>
        <dbReference type="Proteomes" id="UP000203464"/>
    </source>
</evidence>